<reference evidence="2" key="2">
    <citation type="submission" date="2023-06" db="EMBL/GenBank/DDBJ databases">
        <authorList>
            <person name="Ma L."/>
            <person name="Liu K.-W."/>
            <person name="Li Z."/>
            <person name="Hsiao Y.-Y."/>
            <person name="Qi Y."/>
            <person name="Fu T."/>
            <person name="Tang G."/>
            <person name="Zhang D."/>
            <person name="Sun W.-H."/>
            <person name="Liu D.-K."/>
            <person name="Li Y."/>
            <person name="Chen G.-Z."/>
            <person name="Liu X.-D."/>
            <person name="Liao X.-Y."/>
            <person name="Jiang Y.-T."/>
            <person name="Yu X."/>
            <person name="Hao Y."/>
            <person name="Huang J."/>
            <person name="Zhao X.-W."/>
            <person name="Ke S."/>
            <person name="Chen Y.-Y."/>
            <person name="Wu W.-L."/>
            <person name="Hsu J.-L."/>
            <person name="Lin Y.-F."/>
            <person name="Huang M.-D."/>
            <person name="Li C.-Y."/>
            <person name="Huang L."/>
            <person name="Wang Z.-W."/>
            <person name="Zhao X."/>
            <person name="Zhong W.-Y."/>
            <person name="Peng D.-H."/>
            <person name="Ahmad S."/>
            <person name="Lan S."/>
            <person name="Zhang J.-S."/>
            <person name="Tsai W.-C."/>
            <person name="Van De Peer Y."/>
            <person name="Liu Z.-J."/>
        </authorList>
    </citation>
    <scope>NUCLEOTIDE SEQUENCE</scope>
    <source>
        <strain evidence="2">SCP</strain>
        <tissue evidence="2">Leaves</tissue>
    </source>
</reference>
<accession>A0AAV8ZZQ6</accession>
<reference evidence="2" key="1">
    <citation type="journal article" date="2023" name="Nat. Commun.">
        <title>Diploid and tetraploid genomes of Acorus and the evolution of monocots.</title>
        <authorList>
            <person name="Ma L."/>
            <person name="Liu K.W."/>
            <person name="Li Z."/>
            <person name="Hsiao Y.Y."/>
            <person name="Qi Y."/>
            <person name="Fu T."/>
            <person name="Tang G.D."/>
            <person name="Zhang D."/>
            <person name="Sun W.H."/>
            <person name="Liu D.K."/>
            <person name="Li Y."/>
            <person name="Chen G.Z."/>
            <person name="Liu X.D."/>
            <person name="Liao X.Y."/>
            <person name="Jiang Y.T."/>
            <person name="Yu X."/>
            <person name="Hao Y."/>
            <person name="Huang J."/>
            <person name="Zhao X.W."/>
            <person name="Ke S."/>
            <person name="Chen Y.Y."/>
            <person name="Wu W.L."/>
            <person name="Hsu J.L."/>
            <person name="Lin Y.F."/>
            <person name="Huang M.D."/>
            <person name="Li C.Y."/>
            <person name="Huang L."/>
            <person name="Wang Z.W."/>
            <person name="Zhao X."/>
            <person name="Zhong W.Y."/>
            <person name="Peng D.H."/>
            <person name="Ahmad S."/>
            <person name="Lan S."/>
            <person name="Zhang J.S."/>
            <person name="Tsai W.C."/>
            <person name="Van de Peer Y."/>
            <person name="Liu Z.J."/>
        </authorList>
    </citation>
    <scope>NUCLEOTIDE SEQUENCE</scope>
    <source>
        <strain evidence="2">SCP</strain>
    </source>
</reference>
<evidence type="ECO:0000259" key="1">
    <source>
        <dbReference type="Pfam" id="PF10536"/>
    </source>
</evidence>
<dbReference type="InterPro" id="IPR044824">
    <property type="entry name" value="MAIN-like"/>
</dbReference>
<evidence type="ECO:0000313" key="2">
    <source>
        <dbReference type="EMBL" id="KAK1257603.1"/>
    </source>
</evidence>
<dbReference type="EMBL" id="JAUJYN010000038">
    <property type="protein sequence ID" value="KAK1257603.1"/>
    <property type="molecule type" value="Genomic_DNA"/>
</dbReference>
<dbReference type="AlphaFoldDB" id="A0AAV8ZZQ6"/>
<feature type="domain" description="Aminotransferase-like plant mobile" evidence="1">
    <location>
        <begin position="6"/>
        <end position="81"/>
    </location>
</feature>
<proteinExistence type="predicted"/>
<dbReference type="Pfam" id="PF10536">
    <property type="entry name" value="PMD"/>
    <property type="match status" value="1"/>
</dbReference>
<name>A0AAV8ZZQ6_ACOGR</name>
<gene>
    <name evidence="2" type="ORF">QJS04_geneDACA002464</name>
</gene>
<sequence length="183" mass="21266">MGYTRSDHRLLQALTERWRPETNTFHLRHGEMTITLQDVAILTGLPIDGKPVTGITDHDDWASVCEELLGVGPLQIRSRVEEFFSRGLKKPSASYQMLNWTTISFSSMHVHISYLCLDQPSSPMAQEIRYMRATFIYSEILRMLVDIHGVQLRWPTYIEHCTEVVCLERGCRQDLMVFILCYR</sequence>
<dbReference type="PANTHER" id="PTHR46033">
    <property type="entry name" value="PROTEIN MAIN-LIKE 2"/>
    <property type="match status" value="1"/>
</dbReference>
<protein>
    <recommendedName>
        <fullName evidence="1">Aminotransferase-like plant mobile domain-containing protein</fullName>
    </recommendedName>
</protein>
<evidence type="ECO:0000313" key="3">
    <source>
        <dbReference type="Proteomes" id="UP001179952"/>
    </source>
</evidence>
<organism evidence="2 3">
    <name type="scientific">Acorus gramineus</name>
    <name type="common">Dwarf sweet flag</name>
    <dbReference type="NCBI Taxonomy" id="55184"/>
    <lineage>
        <taxon>Eukaryota</taxon>
        <taxon>Viridiplantae</taxon>
        <taxon>Streptophyta</taxon>
        <taxon>Embryophyta</taxon>
        <taxon>Tracheophyta</taxon>
        <taxon>Spermatophyta</taxon>
        <taxon>Magnoliopsida</taxon>
        <taxon>Liliopsida</taxon>
        <taxon>Acoraceae</taxon>
        <taxon>Acorus</taxon>
    </lineage>
</organism>
<keyword evidence="3" id="KW-1185">Reference proteome</keyword>
<dbReference type="Proteomes" id="UP001179952">
    <property type="component" value="Unassembled WGS sequence"/>
</dbReference>
<dbReference type="InterPro" id="IPR019557">
    <property type="entry name" value="AminoTfrase-like_pln_mobile"/>
</dbReference>
<comment type="caution">
    <text evidence="2">The sequence shown here is derived from an EMBL/GenBank/DDBJ whole genome shotgun (WGS) entry which is preliminary data.</text>
</comment>
<dbReference type="PANTHER" id="PTHR46033:SF8">
    <property type="entry name" value="PROTEIN MAINTENANCE OF MERISTEMS-LIKE"/>
    <property type="match status" value="1"/>
</dbReference>
<dbReference type="GO" id="GO:0010073">
    <property type="term" value="P:meristem maintenance"/>
    <property type="evidence" value="ECO:0007669"/>
    <property type="project" value="InterPro"/>
</dbReference>